<evidence type="ECO:0000313" key="2">
    <source>
        <dbReference type="Proteomes" id="UP000193240"/>
    </source>
</evidence>
<sequence length="100" mass="11389">MLSPTGRVPQRRRSIRLGANGMAAVPRTHKILKLYRVIQDYGRTLESSCKVLWKKLWTTAEELVILHPKVEEQGIQEHAANMHKSKKKSCTLVNRSLSIA</sequence>
<gene>
    <name evidence="1" type="ORF">B5807_04098</name>
</gene>
<dbReference type="InParanoid" id="A0A1Y2M7A5"/>
<name>A0A1Y2M7A5_EPING</name>
<dbReference type="AlphaFoldDB" id="A0A1Y2M7A5"/>
<accession>A0A1Y2M7A5</accession>
<keyword evidence="2" id="KW-1185">Reference proteome</keyword>
<protein>
    <submittedName>
        <fullName evidence="1">Uncharacterized protein</fullName>
    </submittedName>
</protein>
<evidence type="ECO:0000313" key="1">
    <source>
        <dbReference type="EMBL" id="OSS51088.1"/>
    </source>
</evidence>
<dbReference type="Proteomes" id="UP000193240">
    <property type="component" value="Unassembled WGS sequence"/>
</dbReference>
<proteinExistence type="predicted"/>
<organism evidence="1 2">
    <name type="scientific">Epicoccum nigrum</name>
    <name type="common">Soil fungus</name>
    <name type="synonym">Epicoccum purpurascens</name>
    <dbReference type="NCBI Taxonomy" id="105696"/>
    <lineage>
        <taxon>Eukaryota</taxon>
        <taxon>Fungi</taxon>
        <taxon>Dikarya</taxon>
        <taxon>Ascomycota</taxon>
        <taxon>Pezizomycotina</taxon>
        <taxon>Dothideomycetes</taxon>
        <taxon>Pleosporomycetidae</taxon>
        <taxon>Pleosporales</taxon>
        <taxon>Pleosporineae</taxon>
        <taxon>Didymellaceae</taxon>
        <taxon>Epicoccum</taxon>
    </lineage>
</organism>
<reference evidence="1 2" key="1">
    <citation type="journal article" date="2017" name="Genome Announc.">
        <title>Genome sequence of the saprophytic ascomycete Epicoccum nigrum ICMP 19927 strain isolated from New Zealand.</title>
        <authorList>
            <person name="Fokin M."/>
            <person name="Fleetwood D."/>
            <person name="Weir B.S."/>
            <person name="Villas-Boas S.G."/>
        </authorList>
    </citation>
    <scope>NUCLEOTIDE SEQUENCE [LARGE SCALE GENOMIC DNA]</scope>
    <source>
        <strain evidence="1 2">ICMP 19927</strain>
    </source>
</reference>
<dbReference type="EMBL" id="KZ107841">
    <property type="protein sequence ID" value="OSS51088.1"/>
    <property type="molecule type" value="Genomic_DNA"/>
</dbReference>